<evidence type="ECO:0000256" key="1">
    <source>
        <dbReference type="SAM" id="MobiDB-lite"/>
    </source>
</evidence>
<accession>A0A510VNX7</accession>
<name>A0A510VNX7_9LACO</name>
<comment type="caution">
    <text evidence="2">The sequence shown here is derived from an EMBL/GenBank/DDBJ whole genome shotgun (WGS) entry which is preliminary data.</text>
</comment>
<evidence type="ECO:0000313" key="2">
    <source>
        <dbReference type="EMBL" id="GEK28629.1"/>
    </source>
</evidence>
<reference evidence="2 3" key="1">
    <citation type="submission" date="2019-07" db="EMBL/GenBank/DDBJ databases">
        <title>Whole genome shotgun sequence of Lactobacillus siliginis NBRC 101315.</title>
        <authorList>
            <person name="Hosoyama A."/>
            <person name="Uohara A."/>
            <person name="Ohji S."/>
            <person name="Ichikawa N."/>
        </authorList>
    </citation>
    <scope>NUCLEOTIDE SEQUENCE [LARGE SCALE GENOMIC DNA]</scope>
    <source>
        <strain evidence="2 3">NBRC 101315</strain>
    </source>
</reference>
<dbReference type="RefSeq" id="WP_186808478.1">
    <property type="nucleotide sequence ID" value="NZ_BJUD01000014.1"/>
</dbReference>
<protein>
    <submittedName>
        <fullName evidence="2">Uncharacterized protein</fullName>
    </submittedName>
</protein>
<dbReference type="EMBL" id="BJUD01000014">
    <property type="protein sequence ID" value="GEK28629.1"/>
    <property type="molecule type" value="Genomic_DNA"/>
</dbReference>
<sequence length="60" mass="6230">MSANVGEAAINITTGRSSPFDRQASGGIGITRGTHMTSYQSYTSQSETLLCFGTGNAETP</sequence>
<evidence type="ECO:0000313" key="3">
    <source>
        <dbReference type="Proteomes" id="UP000321429"/>
    </source>
</evidence>
<dbReference type="AlphaFoldDB" id="A0A510VNX7"/>
<organism evidence="2 3">
    <name type="scientific">Furfurilactobacillus siliginis</name>
    <dbReference type="NCBI Taxonomy" id="348151"/>
    <lineage>
        <taxon>Bacteria</taxon>
        <taxon>Bacillati</taxon>
        <taxon>Bacillota</taxon>
        <taxon>Bacilli</taxon>
        <taxon>Lactobacillales</taxon>
        <taxon>Lactobacillaceae</taxon>
        <taxon>Furfurilactobacillus</taxon>
    </lineage>
</organism>
<dbReference type="Proteomes" id="UP000321429">
    <property type="component" value="Unassembled WGS sequence"/>
</dbReference>
<proteinExistence type="predicted"/>
<feature type="region of interest" description="Disordered" evidence="1">
    <location>
        <begin position="1"/>
        <end position="31"/>
    </location>
</feature>
<gene>
    <name evidence="2" type="ORF">LSI01_09400</name>
</gene>